<organism evidence="1 2">
    <name type="scientific">Cupriavidus gilardii J11</name>
    <dbReference type="NCBI Taxonomy" id="936133"/>
    <lineage>
        <taxon>Bacteria</taxon>
        <taxon>Pseudomonadati</taxon>
        <taxon>Pseudomonadota</taxon>
        <taxon>Betaproteobacteria</taxon>
        <taxon>Burkholderiales</taxon>
        <taxon>Burkholderiaceae</taxon>
        <taxon>Cupriavidus</taxon>
    </lineage>
</organism>
<dbReference type="AlphaFoldDB" id="A0A562BMG4"/>
<proteinExistence type="predicted"/>
<reference evidence="1 2" key="1">
    <citation type="submission" date="2019-07" db="EMBL/GenBank/DDBJ databases">
        <title>Genome sequencing of lignin-degrading bacterial isolates.</title>
        <authorList>
            <person name="Gladden J."/>
        </authorList>
    </citation>
    <scope>NUCLEOTIDE SEQUENCE [LARGE SCALE GENOMIC DNA]</scope>
    <source>
        <strain evidence="1 2">J11</strain>
    </source>
</reference>
<name>A0A562BMG4_9BURK</name>
<gene>
    <name evidence="1" type="ORF">L602_002000000090</name>
</gene>
<evidence type="ECO:0000313" key="1">
    <source>
        <dbReference type="EMBL" id="TWG86404.1"/>
    </source>
</evidence>
<dbReference type="Proteomes" id="UP000318141">
    <property type="component" value="Unassembled WGS sequence"/>
</dbReference>
<evidence type="ECO:0008006" key="3">
    <source>
        <dbReference type="Google" id="ProtNLM"/>
    </source>
</evidence>
<comment type="caution">
    <text evidence="1">The sequence shown here is derived from an EMBL/GenBank/DDBJ whole genome shotgun (WGS) entry which is preliminary data.</text>
</comment>
<keyword evidence="2" id="KW-1185">Reference proteome</keyword>
<protein>
    <recommendedName>
        <fullName evidence="3">ADP-ribosyl-(Dinitrogen reductase) hydrolase</fullName>
    </recommendedName>
</protein>
<accession>A0A562BMG4</accession>
<evidence type="ECO:0000313" key="2">
    <source>
        <dbReference type="Proteomes" id="UP000318141"/>
    </source>
</evidence>
<dbReference type="EMBL" id="VLJN01000013">
    <property type="protein sequence ID" value="TWG86404.1"/>
    <property type="molecule type" value="Genomic_DNA"/>
</dbReference>
<sequence length="108" mass="12592">MAPQESYIQWGWNLLAIIISDGILAKLRDKHDVSRAEVEQCFQNRCGMFLRDNREDHRTDPPSLWFIAETNKGRLLKVVCMFVDGNIHIKSVFEPNDDEIRLYEAQGK</sequence>